<dbReference type="GO" id="GO:0000906">
    <property type="term" value="F:6,7-dimethyl-8-ribityllumazine synthase activity"/>
    <property type="evidence" value="ECO:0007669"/>
    <property type="project" value="UniProtKB-UniRule"/>
</dbReference>
<dbReference type="AlphaFoldDB" id="A0A0G0VVK8"/>
<accession>A0A0G0VVK8</accession>
<evidence type="ECO:0000256" key="1">
    <source>
        <dbReference type="ARBA" id="ARBA00004917"/>
    </source>
</evidence>
<keyword evidence="5 7" id="KW-0808">Transferase</keyword>
<dbReference type="PATRIC" id="fig|1618411.3.peg.922"/>
<evidence type="ECO:0000313" key="9">
    <source>
        <dbReference type="Proteomes" id="UP000034493"/>
    </source>
</evidence>
<feature type="binding site" evidence="7">
    <location>
        <position position="119"/>
    </location>
    <ligand>
        <name>5-amino-6-(D-ribitylamino)uracil</name>
        <dbReference type="ChEBI" id="CHEBI:15934"/>
    </ligand>
</feature>
<dbReference type="GO" id="GO:0005829">
    <property type="term" value="C:cytosol"/>
    <property type="evidence" value="ECO:0007669"/>
    <property type="project" value="TreeGrafter"/>
</dbReference>
<feature type="binding site" evidence="7">
    <location>
        <begin position="91"/>
        <end position="92"/>
    </location>
    <ligand>
        <name>(2S)-2-hydroxy-3-oxobutyl phosphate</name>
        <dbReference type="ChEBI" id="CHEBI:58830"/>
    </ligand>
</feature>
<dbReference type="EMBL" id="LCBC01000017">
    <property type="protein sequence ID" value="KKS03677.1"/>
    <property type="molecule type" value="Genomic_DNA"/>
</dbReference>
<dbReference type="InterPro" id="IPR036467">
    <property type="entry name" value="LS/RS_sf"/>
</dbReference>
<feature type="binding site" evidence="7">
    <location>
        <begin position="62"/>
        <end position="64"/>
    </location>
    <ligand>
        <name>5-amino-6-(D-ribitylamino)uracil</name>
        <dbReference type="ChEBI" id="CHEBI:15934"/>
    </ligand>
</feature>
<dbReference type="GO" id="GO:0009349">
    <property type="term" value="C:riboflavin synthase complex"/>
    <property type="evidence" value="ECO:0007669"/>
    <property type="project" value="UniProtKB-UniRule"/>
</dbReference>
<feature type="active site" description="Proton donor" evidence="7">
    <location>
        <position position="94"/>
    </location>
</feature>
<evidence type="ECO:0000256" key="6">
    <source>
        <dbReference type="ARBA" id="ARBA00048785"/>
    </source>
</evidence>
<dbReference type="Proteomes" id="UP000034493">
    <property type="component" value="Unassembled WGS sequence"/>
</dbReference>
<dbReference type="EC" id="2.5.1.78" evidence="3 7"/>
<evidence type="ECO:0000256" key="5">
    <source>
        <dbReference type="ARBA" id="ARBA00022679"/>
    </source>
</evidence>
<dbReference type="InterPro" id="IPR034964">
    <property type="entry name" value="LS"/>
</dbReference>
<keyword evidence="4 7" id="KW-0686">Riboflavin biosynthesis</keyword>
<feature type="binding site" evidence="7">
    <location>
        <position position="28"/>
    </location>
    <ligand>
        <name>5-amino-6-(D-ribitylamino)uracil</name>
        <dbReference type="ChEBI" id="CHEBI:15934"/>
    </ligand>
</feature>
<dbReference type="NCBIfam" id="TIGR00114">
    <property type="entry name" value="lumazine-synth"/>
    <property type="match status" value="1"/>
</dbReference>
<sequence>MLKKQTEKIEIPPKIVRESRIAIIRSEFNSQITESLERHCLKILLSAGIKRSQIKLYQVPGSLEIPVTAQRIAQKRRTDLIIALGAVIRGDTYHFELVANECARGCMDVSLKYGIPIIFEVLATYNSAQATKRAANDSNNKGREAAIAALKMLKVLDQLKK</sequence>
<proteinExistence type="inferred from homology"/>
<dbReference type="SUPFAM" id="SSF52121">
    <property type="entry name" value="Lumazine synthase"/>
    <property type="match status" value="1"/>
</dbReference>
<name>A0A0G0VVK8_9BACT</name>
<dbReference type="InterPro" id="IPR002180">
    <property type="entry name" value="LS/RS"/>
</dbReference>
<evidence type="ECO:0000313" key="8">
    <source>
        <dbReference type="EMBL" id="KKS03677.1"/>
    </source>
</evidence>
<evidence type="ECO:0000256" key="7">
    <source>
        <dbReference type="HAMAP-Rule" id="MF_00178"/>
    </source>
</evidence>
<comment type="caution">
    <text evidence="8">The sequence shown here is derived from an EMBL/GenBank/DDBJ whole genome shotgun (WGS) entry which is preliminary data.</text>
</comment>
<evidence type="ECO:0000256" key="4">
    <source>
        <dbReference type="ARBA" id="ARBA00022619"/>
    </source>
</evidence>
<organism evidence="8 9">
    <name type="scientific">Candidatus Curtissbacteria bacterium GW2011_GWA2_41_24</name>
    <dbReference type="NCBI Taxonomy" id="1618411"/>
    <lineage>
        <taxon>Bacteria</taxon>
        <taxon>Candidatus Curtissiibacteriota</taxon>
    </lineage>
</organism>
<dbReference type="Pfam" id="PF00885">
    <property type="entry name" value="DMRL_synthase"/>
    <property type="match status" value="1"/>
</dbReference>
<dbReference type="PANTHER" id="PTHR21058:SF0">
    <property type="entry name" value="6,7-DIMETHYL-8-RIBITYLLUMAZINE SYNTHASE"/>
    <property type="match status" value="1"/>
</dbReference>
<feature type="binding site" evidence="7">
    <location>
        <position position="133"/>
    </location>
    <ligand>
        <name>(2S)-2-hydroxy-3-oxobutyl phosphate</name>
        <dbReference type="ChEBI" id="CHEBI:58830"/>
    </ligand>
</feature>
<gene>
    <name evidence="7" type="primary">ribH</name>
    <name evidence="8" type="ORF">UU56_C0017G0012</name>
</gene>
<comment type="function">
    <text evidence="7">Catalyzes the formation of 6,7-dimethyl-8-ribityllumazine by condensation of 5-amino-6-(D-ribitylamino)uracil with 3,4-dihydroxy-2-butanone 4-phosphate. This is the penultimate step in the biosynthesis of riboflavin.</text>
</comment>
<dbReference type="CDD" id="cd09209">
    <property type="entry name" value="Lumazine_synthase-I"/>
    <property type="match status" value="1"/>
</dbReference>
<dbReference type="Gene3D" id="3.40.50.960">
    <property type="entry name" value="Lumazine/riboflavin synthase"/>
    <property type="match status" value="1"/>
</dbReference>
<dbReference type="HAMAP" id="MF_00178">
    <property type="entry name" value="Lumazine_synth"/>
    <property type="match status" value="1"/>
</dbReference>
<dbReference type="UniPathway" id="UPA00275">
    <property type="reaction ID" value="UER00404"/>
</dbReference>
<comment type="pathway">
    <text evidence="1 7">Cofactor biosynthesis; riboflavin biosynthesis; riboflavin from 2-hydroxy-3-oxobutyl phosphate and 5-amino-6-(D-ribitylamino)uracil: step 1/2.</text>
</comment>
<protein>
    <recommendedName>
        <fullName evidence="3 7">6,7-dimethyl-8-ribityllumazine synthase</fullName>
        <shortName evidence="7">DMRL synthase</shortName>
        <shortName evidence="7">LS</shortName>
        <shortName evidence="7">Lumazine synthase</shortName>
        <ecNumber evidence="3 7">2.5.1.78</ecNumber>
    </recommendedName>
</protein>
<comment type="similarity">
    <text evidence="2 7">Belongs to the DMRL synthase family.</text>
</comment>
<dbReference type="PANTHER" id="PTHR21058">
    <property type="entry name" value="6,7-DIMETHYL-8-RIBITYLLUMAZINE SYNTHASE DMRL SYNTHASE LUMAZINE SYNTHASE"/>
    <property type="match status" value="1"/>
</dbReference>
<reference evidence="8 9" key="1">
    <citation type="journal article" date="2015" name="Nature">
        <title>rRNA introns, odd ribosomes, and small enigmatic genomes across a large radiation of phyla.</title>
        <authorList>
            <person name="Brown C.T."/>
            <person name="Hug L.A."/>
            <person name="Thomas B.C."/>
            <person name="Sharon I."/>
            <person name="Castelle C.J."/>
            <person name="Singh A."/>
            <person name="Wilkins M.J."/>
            <person name="Williams K.H."/>
            <person name="Banfield J.F."/>
        </authorList>
    </citation>
    <scope>NUCLEOTIDE SEQUENCE [LARGE SCALE GENOMIC DNA]</scope>
</reference>
<evidence type="ECO:0000256" key="2">
    <source>
        <dbReference type="ARBA" id="ARBA00007424"/>
    </source>
</evidence>
<feature type="binding site" evidence="7">
    <location>
        <begin position="86"/>
        <end position="88"/>
    </location>
    <ligand>
        <name>5-amino-6-(D-ribitylamino)uracil</name>
        <dbReference type="ChEBI" id="CHEBI:15934"/>
    </ligand>
</feature>
<dbReference type="GO" id="GO:0009231">
    <property type="term" value="P:riboflavin biosynthetic process"/>
    <property type="evidence" value="ECO:0007669"/>
    <property type="project" value="UniProtKB-UniRule"/>
</dbReference>
<comment type="catalytic activity">
    <reaction evidence="6 7">
        <text>(2S)-2-hydroxy-3-oxobutyl phosphate + 5-amino-6-(D-ribitylamino)uracil = 6,7-dimethyl-8-(1-D-ribityl)lumazine + phosphate + 2 H2O + H(+)</text>
        <dbReference type="Rhea" id="RHEA:26152"/>
        <dbReference type="ChEBI" id="CHEBI:15377"/>
        <dbReference type="ChEBI" id="CHEBI:15378"/>
        <dbReference type="ChEBI" id="CHEBI:15934"/>
        <dbReference type="ChEBI" id="CHEBI:43474"/>
        <dbReference type="ChEBI" id="CHEBI:58201"/>
        <dbReference type="ChEBI" id="CHEBI:58830"/>
        <dbReference type="EC" id="2.5.1.78"/>
    </reaction>
</comment>
<evidence type="ECO:0000256" key="3">
    <source>
        <dbReference type="ARBA" id="ARBA00012664"/>
    </source>
</evidence>